<dbReference type="RefSeq" id="XP_040798055.1">
    <property type="nucleotide sequence ID" value="XM_040939760.1"/>
</dbReference>
<evidence type="ECO:0000313" key="3">
    <source>
        <dbReference type="Proteomes" id="UP000249789"/>
    </source>
</evidence>
<organism evidence="2 3">
    <name type="scientific">Aspergillus fijiensis CBS 313.89</name>
    <dbReference type="NCBI Taxonomy" id="1448319"/>
    <lineage>
        <taxon>Eukaryota</taxon>
        <taxon>Fungi</taxon>
        <taxon>Dikarya</taxon>
        <taxon>Ascomycota</taxon>
        <taxon>Pezizomycotina</taxon>
        <taxon>Eurotiomycetes</taxon>
        <taxon>Eurotiomycetidae</taxon>
        <taxon>Eurotiales</taxon>
        <taxon>Aspergillaceae</taxon>
        <taxon>Aspergillus</taxon>
    </lineage>
</organism>
<evidence type="ECO:0000256" key="1">
    <source>
        <dbReference type="SAM" id="MobiDB-lite"/>
    </source>
</evidence>
<proteinExistence type="predicted"/>
<gene>
    <name evidence="2" type="ORF">BO72DRAFT_220041</name>
</gene>
<dbReference type="VEuPathDB" id="FungiDB:BO72DRAFT_220041"/>
<protein>
    <submittedName>
        <fullName evidence="2">Uncharacterized protein</fullName>
    </submittedName>
</protein>
<dbReference type="OrthoDB" id="10572955at2759"/>
<keyword evidence="3" id="KW-1185">Reference proteome</keyword>
<sequence length="112" mass="12441">MCFNRSLATRYEISHGHSQRVGPEPVEGETRKTRWSGQEAREKRALNWAAIDCSRWLAMRAPVFPSLRSPATAGPTKTGPIEDADMAVVLLYLGLTWPPAIGETYLVWTGKA</sequence>
<evidence type="ECO:0000313" key="2">
    <source>
        <dbReference type="EMBL" id="RAK74045.1"/>
    </source>
</evidence>
<feature type="region of interest" description="Disordered" evidence="1">
    <location>
        <begin position="14"/>
        <end position="38"/>
    </location>
</feature>
<accession>A0A8G1RIN7</accession>
<dbReference type="Proteomes" id="UP000249789">
    <property type="component" value="Unassembled WGS sequence"/>
</dbReference>
<dbReference type="GeneID" id="63857093"/>
<reference evidence="2 3" key="1">
    <citation type="submission" date="2018-02" db="EMBL/GenBank/DDBJ databases">
        <title>The genomes of Aspergillus section Nigri reveals drivers in fungal speciation.</title>
        <authorList>
            <consortium name="DOE Joint Genome Institute"/>
            <person name="Vesth T.C."/>
            <person name="Nybo J."/>
            <person name="Theobald S."/>
            <person name="Brandl J."/>
            <person name="Frisvad J.C."/>
            <person name="Nielsen K.F."/>
            <person name="Lyhne E.K."/>
            <person name="Kogle M.E."/>
            <person name="Kuo A."/>
            <person name="Riley R."/>
            <person name="Clum A."/>
            <person name="Nolan M."/>
            <person name="Lipzen A."/>
            <person name="Salamov A."/>
            <person name="Henrissat B."/>
            <person name="Wiebenga A."/>
            <person name="De vries R.P."/>
            <person name="Grigoriev I.V."/>
            <person name="Mortensen U.H."/>
            <person name="Andersen M.R."/>
            <person name="Baker S.E."/>
        </authorList>
    </citation>
    <scope>NUCLEOTIDE SEQUENCE [LARGE SCALE GENOMIC DNA]</scope>
    <source>
        <strain evidence="2 3">CBS 313.89</strain>
    </source>
</reference>
<dbReference type="EMBL" id="KZ824673">
    <property type="protein sequence ID" value="RAK74045.1"/>
    <property type="molecule type" value="Genomic_DNA"/>
</dbReference>
<dbReference type="AlphaFoldDB" id="A0A8G1RIN7"/>
<name>A0A8G1RIN7_9EURO</name>